<evidence type="ECO:0000256" key="1">
    <source>
        <dbReference type="ARBA" id="ARBA00004496"/>
    </source>
</evidence>
<comment type="subcellular location">
    <subcellularLocation>
        <location evidence="1">Cytoplasm</location>
    </subcellularLocation>
</comment>
<evidence type="ECO:0000259" key="3">
    <source>
        <dbReference type="PROSITE" id="PS51857"/>
    </source>
</evidence>
<name>A0A0H3G549_ZYMMA</name>
<dbReference type="KEGG" id="zmm:Zmob_0377"/>
<dbReference type="SMART" id="SM00357">
    <property type="entry name" value="CSP"/>
    <property type="match status" value="2"/>
</dbReference>
<reference evidence="4 5" key="1">
    <citation type="journal article" date="2011" name="J. Bacteriol.">
        <title>Genome sequence of the ethanol-producing Zymomonas mobilis subsp. mobilis lectotype strain ATCC 10988.</title>
        <authorList>
            <person name="Pappas K.M."/>
            <person name="Kouvelis V.N."/>
            <person name="Saunders E."/>
            <person name="Brettin T.S."/>
            <person name="Bruce D."/>
            <person name="Detter C."/>
            <person name="Balakireva M."/>
            <person name="Han C.S."/>
            <person name="Savvakis G."/>
            <person name="Kyrpides N.C."/>
            <person name="Typas M.A."/>
        </authorList>
    </citation>
    <scope>NUCLEOTIDE SEQUENCE [LARGE SCALE GENOMIC DNA]</scope>
    <source>
        <strain evidence="5">ATCC 10988 / DSM 424 / CCUG 17860 / LMG 404 / NCIMB 8938 / NRRL B-806 / ZM1</strain>
    </source>
</reference>
<dbReference type="SUPFAM" id="SSF50249">
    <property type="entry name" value="Nucleic acid-binding proteins"/>
    <property type="match status" value="2"/>
</dbReference>
<dbReference type="InterPro" id="IPR002059">
    <property type="entry name" value="CSP_DNA-bd"/>
</dbReference>
<dbReference type="RefSeq" id="WP_014500475.1">
    <property type="nucleotide sequence ID" value="NC_017262.1"/>
</dbReference>
<dbReference type="Gene3D" id="2.40.50.140">
    <property type="entry name" value="Nucleic acid-binding proteins"/>
    <property type="match status" value="2"/>
</dbReference>
<dbReference type="EMBL" id="CP002850">
    <property type="protein sequence ID" value="AEH62225.1"/>
    <property type="molecule type" value="Genomic_DNA"/>
</dbReference>
<dbReference type="PANTHER" id="PTHR46109:SF1">
    <property type="entry name" value="PROTEIN LIN-28 HOMOLOG"/>
    <property type="match status" value="1"/>
</dbReference>
<keyword evidence="4" id="KW-0238">DNA-binding</keyword>
<dbReference type="GO" id="GO:0031054">
    <property type="term" value="P:pre-miRNA processing"/>
    <property type="evidence" value="ECO:0007669"/>
    <property type="project" value="TreeGrafter"/>
</dbReference>
<organism evidence="4 5">
    <name type="scientific">Zymomonas mobilis subsp. mobilis (strain ATCC 10988 / DSM 424 / LMG 404 / NCIMB 8938 / NRRL B-806 / ZM1)</name>
    <dbReference type="NCBI Taxonomy" id="555217"/>
    <lineage>
        <taxon>Bacteria</taxon>
        <taxon>Pseudomonadati</taxon>
        <taxon>Pseudomonadota</taxon>
        <taxon>Alphaproteobacteria</taxon>
        <taxon>Sphingomonadales</taxon>
        <taxon>Zymomonadaceae</taxon>
        <taxon>Zymomonas</taxon>
    </lineage>
</organism>
<dbReference type="Proteomes" id="UP000001494">
    <property type="component" value="Chromosome"/>
</dbReference>
<gene>
    <name evidence="4" type="ordered locus">Zmob_0377</name>
</gene>
<dbReference type="HOGENOM" id="CLU_097141_2_0_5"/>
<accession>A0A0H3G549</accession>
<dbReference type="AlphaFoldDB" id="A0A0H3G549"/>
<dbReference type="Pfam" id="PF00313">
    <property type="entry name" value="CSD"/>
    <property type="match status" value="2"/>
</dbReference>
<evidence type="ECO:0000313" key="4">
    <source>
        <dbReference type="EMBL" id="AEH62225.1"/>
    </source>
</evidence>
<evidence type="ECO:0000313" key="5">
    <source>
        <dbReference type="Proteomes" id="UP000001494"/>
    </source>
</evidence>
<evidence type="ECO:0000256" key="2">
    <source>
        <dbReference type="ARBA" id="ARBA00022490"/>
    </source>
</evidence>
<keyword evidence="2" id="KW-0963">Cytoplasm</keyword>
<dbReference type="InterPro" id="IPR012340">
    <property type="entry name" value="NA-bd_OB-fold"/>
</dbReference>
<dbReference type="GO" id="GO:0003729">
    <property type="term" value="F:mRNA binding"/>
    <property type="evidence" value="ECO:0007669"/>
    <property type="project" value="TreeGrafter"/>
</dbReference>
<protein>
    <submittedName>
        <fullName evidence="4">Cold-shock DNA-binding domain protein</fullName>
    </submittedName>
</protein>
<dbReference type="PANTHER" id="PTHR46109">
    <property type="entry name" value="PROTEIN LIN-28"/>
    <property type="match status" value="1"/>
</dbReference>
<dbReference type="InterPro" id="IPR011129">
    <property type="entry name" value="CSD"/>
</dbReference>
<dbReference type="CDD" id="cd04458">
    <property type="entry name" value="CSP_CDS"/>
    <property type="match status" value="2"/>
</dbReference>
<dbReference type="GO" id="GO:0005829">
    <property type="term" value="C:cytosol"/>
    <property type="evidence" value="ECO:0007669"/>
    <property type="project" value="UniProtKB-ARBA"/>
</dbReference>
<dbReference type="PROSITE" id="PS51857">
    <property type="entry name" value="CSD_2"/>
    <property type="match status" value="1"/>
</dbReference>
<dbReference type="GO" id="GO:0003677">
    <property type="term" value="F:DNA binding"/>
    <property type="evidence" value="ECO:0007669"/>
    <property type="project" value="UniProtKB-KW"/>
</dbReference>
<feature type="domain" description="CSD" evidence="3">
    <location>
        <begin position="119"/>
        <end position="184"/>
    </location>
</feature>
<dbReference type="PRINTS" id="PR00050">
    <property type="entry name" value="COLDSHOCK"/>
</dbReference>
<proteinExistence type="predicted"/>
<dbReference type="eggNOG" id="COG1278">
    <property type="taxonomic scope" value="Bacteria"/>
</dbReference>
<sequence>MPNKQLHSTIKNVTAMPVSDQNSVDILITGYVKWFDIIKGFGFLIGSKGEGDILIHFSLLQEYGKRFLPEGSWVKCLARKSRQGWKAYKILAFELNKEIDHKSSLDSNEPPLKESETSFEAVTVKWFNRTKGYGFLIRNADQQDIFVHAEAFHAAGIKKFEAGKSLYACLRQSDKGLSAYLLKDVTAPE</sequence>
<dbReference type="OrthoDB" id="9791685at2"/>
<dbReference type="InterPro" id="IPR051373">
    <property type="entry name" value="Lin-28_RNA-binding"/>
</dbReference>